<evidence type="ECO:0000256" key="4">
    <source>
        <dbReference type="ARBA" id="ARBA00023242"/>
    </source>
</evidence>
<dbReference type="EMBL" id="BSYO01000015">
    <property type="protein sequence ID" value="GMH15360.1"/>
    <property type="molecule type" value="Genomic_DNA"/>
</dbReference>
<dbReference type="Pfam" id="PF00249">
    <property type="entry name" value="Myb_DNA-binding"/>
    <property type="match status" value="1"/>
</dbReference>
<dbReference type="Gene3D" id="1.10.10.60">
    <property type="entry name" value="Homeodomain-like"/>
    <property type="match status" value="1"/>
</dbReference>
<reference evidence="6" key="1">
    <citation type="submission" date="2023-05" db="EMBL/GenBank/DDBJ databases">
        <title>Nepenthes gracilis genome sequencing.</title>
        <authorList>
            <person name="Fukushima K."/>
        </authorList>
    </citation>
    <scope>NUCLEOTIDE SEQUENCE</scope>
    <source>
        <strain evidence="6">SING2019-196</strain>
    </source>
</reference>
<dbReference type="InterPro" id="IPR044841">
    <property type="entry name" value="LUX/BOA-like"/>
</dbReference>
<dbReference type="InterPro" id="IPR006447">
    <property type="entry name" value="Myb_dom_plants"/>
</dbReference>
<accession>A0AAD3XT64</accession>
<dbReference type="PANTHER" id="PTHR31442:SF21">
    <property type="entry name" value="TRANSCRIPTION FACTOR BOA-RELATED"/>
    <property type="match status" value="1"/>
</dbReference>
<dbReference type="GO" id="GO:0003677">
    <property type="term" value="F:DNA binding"/>
    <property type="evidence" value="ECO:0007669"/>
    <property type="project" value="InterPro"/>
</dbReference>
<proteinExistence type="predicted"/>
<evidence type="ECO:0000313" key="6">
    <source>
        <dbReference type="EMBL" id="GMH15360.1"/>
    </source>
</evidence>
<evidence type="ECO:0000313" key="7">
    <source>
        <dbReference type="Proteomes" id="UP001279734"/>
    </source>
</evidence>
<dbReference type="GO" id="GO:0003700">
    <property type="term" value="F:DNA-binding transcription factor activity"/>
    <property type="evidence" value="ECO:0007669"/>
    <property type="project" value="InterPro"/>
</dbReference>
<dbReference type="InterPro" id="IPR009057">
    <property type="entry name" value="Homeodomain-like_sf"/>
</dbReference>
<organism evidence="6 7">
    <name type="scientific">Nepenthes gracilis</name>
    <name type="common">Slender pitcher plant</name>
    <dbReference type="NCBI Taxonomy" id="150966"/>
    <lineage>
        <taxon>Eukaryota</taxon>
        <taxon>Viridiplantae</taxon>
        <taxon>Streptophyta</taxon>
        <taxon>Embryophyta</taxon>
        <taxon>Tracheophyta</taxon>
        <taxon>Spermatophyta</taxon>
        <taxon>Magnoliopsida</taxon>
        <taxon>eudicotyledons</taxon>
        <taxon>Gunneridae</taxon>
        <taxon>Pentapetalae</taxon>
        <taxon>Caryophyllales</taxon>
        <taxon>Nepenthaceae</taxon>
        <taxon>Nepenthes</taxon>
    </lineage>
</organism>
<keyword evidence="7" id="KW-1185">Reference proteome</keyword>
<keyword evidence="3" id="KW-0804">Transcription</keyword>
<name>A0AAD3XT64_NEPGR</name>
<evidence type="ECO:0000256" key="1">
    <source>
        <dbReference type="ARBA" id="ARBA00004123"/>
    </source>
</evidence>
<dbReference type="SUPFAM" id="SSF46689">
    <property type="entry name" value="Homeodomain-like"/>
    <property type="match status" value="1"/>
</dbReference>
<dbReference type="AlphaFoldDB" id="A0AAD3XT64"/>
<sequence length="260" mass="29344">MEEKSPNKADQRVLEWEVGLPSPEDLTSLSQSLITPELCYAFGITTSDPHRSPFAVNRAPYHTFRTIFRRDDASFEFEPLKLFPDKNESDSCKMRKIETEANSRLNAVENGQTRAVKRPRLVWTPQLHKRFVDVIEHLGIDKAVPKTIMEMMNVEGLSRENVASHLQKYRLYLKRVEGLPSVERRSNSLSPKGAPKSDVQMQHSLHCGSLPFFPLPMVETTDENSCGYGRFGVNVGNSAAAGYSGLESGASCMFWNRRHG</sequence>
<keyword evidence="4" id="KW-0539">Nucleus</keyword>
<dbReference type="Proteomes" id="UP001279734">
    <property type="component" value="Unassembled WGS sequence"/>
</dbReference>
<dbReference type="InterPro" id="IPR001005">
    <property type="entry name" value="SANT/Myb"/>
</dbReference>
<dbReference type="GO" id="GO:0005634">
    <property type="term" value="C:nucleus"/>
    <property type="evidence" value="ECO:0007669"/>
    <property type="project" value="UniProtKB-SubCell"/>
</dbReference>
<protein>
    <recommendedName>
        <fullName evidence="5">Myb-like domain-containing protein</fullName>
    </recommendedName>
</protein>
<comment type="caution">
    <text evidence="6">The sequence shown here is derived from an EMBL/GenBank/DDBJ whole genome shotgun (WGS) entry which is preliminary data.</text>
</comment>
<feature type="domain" description="Myb-like" evidence="5">
    <location>
        <begin position="121"/>
        <end position="170"/>
    </location>
</feature>
<evidence type="ECO:0000256" key="3">
    <source>
        <dbReference type="ARBA" id="ARBA00023163"/>
    </source>
</evidence>
<keyword evidence="2" id="KW-0805">Transcription regulation</keyword>
<evidence type="ECO:0000259" key="5">
    <source>
        <dbReference type="Pfam" id="PF00249"/>
    </source>
</evidence>
<dbReference type="FunFam" id="1.10.10.60:FF:000007">
    <property type="entry name" value="Two-component response regulator"/>
    <property type="match status" value="1"/>
</dbReference>
<comment type="subcellular location">
    <subcellularLocation>
        <location evidence="1">Nucleus</location>
    </subcellularLocation>
</comment>
<evidence type="ECO:0000256" key="2">
    <source>
        <dbReference type="ARBA" id="ARBA00023015"/>
    </source>
</evidence>
<dbReference type="PANTHER" id="PTHR31442">
    <property type="entry name" value="HOMEODOMAIN-LIKE SUPERFAMILY PROTEIN-RELATED"/>
    <property type="match status" value="1"/>
</dbReference>
<dbReference type="NCBIfam" id="TIGR01557">
    <property type="entry name" value="myb_SHAQKYF"/>
    <property type="match status" value="1"/>
</dbReference>
<gene>
    <name evidence="6" type="ORF">Nepgr_017201</name>
</gene>